<sequence>MSHGVSCLGVVSGRIRARGAGPRGSVMESYQRKRPAEKPNSVR</sequence>
<proteinExistence type="predicted"/>
<dbReference type="KEGG" id="ftj:FTUN_1593"/>
<keyword evidence="3" id="KW-1185">Reference proteome</keyword>
<protein>
    <submittedName>
        <fullName evidence="2">Uncharacterized protein</fullName>
    </submittedName>
</protein>
<gene>
    <name evidence="2" type="ORF">FTUN_1593</name>
</gene>
<evidence type="ECO:0000256" key="1">
    <source>
        <dbReference type="SAM" id="MobiDB-lite"/>
    </source>
</evidence>
<dbReference type="Proteomes" id="UP000503447">
    <property type="component" value="Chromosome"/>
</dbReference>
<accession>A0A6M5YKH3</accession>
<evidence type="ECO:0000313" key="2">
    <source>
        <dbReference type="EMBL" id="QJW94074.1"/>
    </source>
</evidence>
<dbReference type="AlphaFoldDB" id="A0A6M5YKH3"/>
<evidence type="ECO:0000313" key="3">
    <source>
        <dbReference type="Proteomes" id="UP000503447"/>
    </source>
</evidence>
<reference evidence="3" key="1">
    <citation type="submission" date="2020-05" db="EMBL/GenBank/DDBJ databases">
        <title>Frigoriglobus tundricola gen. nov., sp. nov., a psychrotolerant cellulolytic planctomycete of the family Gemmataceae with two divergent copies of 16S rRNA gene.</title>
        <authorList>
            <person name="Kulichevskaya I.S."/>
            <person name="Ivanova A.A."/>
            <person name="Naumoff D.G."/>
            <person name="Beletsky A.V."/>
            <person name="Rijpstra W.I.C."/>
            <person name="Sinninghe Damste J.S."/>
            <person name="Mardanov A.V."/>
            <person name="Ravin N.V."/>
            <person name="Dedysh S.N."/>
        </authorList>
    </citation>
    <scope>NUCLEOTIDE SEQUENCE [LARGE SCALE GENOMIC DNA]</scope>
    <source>
        <strain evidence="3">PL17</strain>
    </source>
</reference>
<feature type="region of interest" description="Disordered" evidence="1">
    <location>
        <begin position="15"/>
        <end position="43"/>
    </location>
</feature>
<dbReference type="EMBL" id="CP053452">
    <property type="protein sequence ID" value="QJW94074.1"/>
    <property type="molecule type" value="Genomic_DNA"/>
</dbReference>
<name>A0A6M5YKH3_9BACT</name>
<organism evidence="2 3">
    <name type="scientific">Frigoriglobus tundricola</name>
    <dbReference type="NCBI Taxonomy" id="2774151"/>
    <lineage>
        <taxon>Bacteria</taxon>
        <taxon>Pseudomonadati</taxon>
        <taxon>Planctomycetota</taxon>
        <taxon>Planctomycetia</taxon>
        <taxon>Gemmatales</taxon>
        <taxon>Gemmataceae</taxon>
        <taxon>Frigoriglobus</taxon>
    </lineage>
</organism>